<dbReference type="GO" id="GO:0003724">
    <property type="term" value="F:RNA helicase activity"/>
    <property type="evidence" value="ECO:0007669"/>
    <property type="project" value="UniProtKB-EC"/>
</dbReference>
<gene>
    <name evidence="8" type="primary">hrpB</name>
    <name evidence="8" type="ORF">ACFFN1_06210</name>
</gene>
<name>A0ABV5X1S4_9MICO</name>
<evidence type="ECO:0000256" key="1">
    <source>
        <dbReference type="ARBA" id="ARBA00022741"/>
    </source>
</evidence>
<dbReference type="SUPFAM" id="SSF52540">
    <property type="entry name" value="P-loop containing nucleoside triphosphate hydrolases"/>
    <property type="match status" value="1"/>
</dbReference>
<proteinExistence type="predicted"/>
<dbReference type="RefSeq" id="WP_376839594.1">
    <property type="nucleotide sequence ID" value="NZ_JBHMAU010000044.1"/>
</dbReference>
<evidence type="ECO:0000259" key="7">
    <source>
        <dbReference type="PROSITE" id="PS51194"/>
    </source>
</evidence>
<dbReference type="Pfam" id="PF08482">
    <property type="entry name" value="HrpB_C"/>
    <property type="match status" value="1"/>
</dbReference>
<evidence type="ECO:0000256" key="5">
    <source>
        <dbReference type="SAM" id="MobiDB-lite"/>
    </source>
</evidence>
<keyword evidence="2 8" id="KW-0378">Hydrolase</keyword>
<dbReference type="EC" id="3.6.4.13" evidence="8"/>
<evidence type="ECO:0000256" key="3">
    <source>
        <dbReference type="ARBA" id="ARBA00022806"/>
    </source>
</evidence>
<dbReference type="Gene3D" id="3.40.50.300">
    <property type="entry name" value="P-loop containing nucleotide triphosphate hydrolases"/>
    <property type="match status" value="2"/>
</dbReference>
<dbReference type="InterPro" id="IPR027417">
    <property type="entry name" value="P-loop_NTPase"/>
</dbReference>
<feature type="region of interest" description="Disordered" evidence="5">
    <location>
        <begin position="848"/>
        <end position="868"/>
    </location>
</feature>
<dbReference type="EMBL" id="JBHMAU010000044">
    <property type="protein sequence ID" value="MFB9775996.1"/>
    <property type="molecule type" value="Genomic_DNA"/>
</dbReference>
<dbReference type="InterPro" id="IPR013689">
    <property type="entry name" value="RNA_helicase_ATP-dep_HrpB_C"/>
</dbReference>
<evidence type="ECO:0000313" key="9">
    <source>
        <dbReference type="Proteomes" id="UP001589707"/>
    </source>
</evidence>
<dbReference type="InterPro" id="IPR011545">
    <property type="entry name" value="DEAD/DEAH_box_helicase_dom"/>
</dbReference>
<dbReference type="Proteomes" id="UP001589707">
    <property type="component" value="Unassembled WGS sequence"/>
</dbReference>
<keyword evidence="3 8" id="KW-0347">Helicase</keyword>
<organism evidence="8 9">
    <name type="scientific">Brevibacterium otitidis</name>
    <dbReference type="NCBI Taxonomy" id="53364"/>
    <lineage>
        <taxon>Bacteria</taxon>
        <taxon>Bacillati</taxon>
        <taxon>Actinomycetota</taxon>
        <taxon>Actinomycetes</taxon>
        <taxon>Micrococcales</taxon>
        <taxon>Brevibacteriaceae</taxon>
        <taxon>Brevibacterium</taxon>
    </lineage>
</organism>
<dbReference type="SMART" id="SM00490">
    <property type="entry name" value="HELICc"/>
    <property type="match status" value="1"/>
</dbReference>
<dbReference type="PROSITE" id="PS51194">
    <property type="entry name" value="HELICASE_CTER"/>
    <property type="match status" value="1"/>
</dbReference>
<protein>
    <submittedName>
        <fullName evidence="8">ATP-dependent helicase HrpB</fullName>
        <ecNumber evidence="8">3.6.4.13</ecNumber>
    </submittedName>
</protein>
<keyword evidence="1" id="KW-0547">Nucleotide-binding</keyword>
<dbReference type="Gene3D" id="1.20.120.1080">
    <property type="match status" value="1"/>
</dbReference>
<sequence length="868" mass="90868">MHSFDLDTIAAGLPAAALIPQLHELHSGADGSALDGASGGLRAVITAPPGTGKTTVVPPALASLLPAGRIIVTQPRRMAARAAARRLAQLSGARLGEAVGYTVRGDAQVSRSTRIEFVTTGVLLRRMLADPGLDGVTAIVLDEVHERHLDSDLVAALAVDAAGLRADLTLAAMSATLEAERWAELIGGPILDVAAALHPVEIRCRPGPGRPTDARGVTGDFLSHMADLVASALATETTGDALVFMPAIRDVEALAAQLRGRIEADVRVLTGSTPAREQDAILTPRADADTTRRVVVATSVAESALTVPGVRIVVDSCLARVPHFDTGRGFAGLATVRASKAACTQRAGRAGRLGPGLAIRALSEADYAALPAHTPPEIRTADLTSAVLDLACWGAPFGRGLRLPDPLPELPAAQAAETLRLLGALDDTGAATARGRQLARIPAGPRMARGLLDGAAFIGTTAAAEVVAALASDLRCPGADVVAAVRQLRRAAPRTYTRETARLTRILAETTGEDTGEDTAVGTTASGPVPLDEAVATVIALAYPDRIARLRPGSEDEYLLASGTGATLPREAQIRGHEWLAVAEVSLAGQRALIRAAAPLDRETAELLAADLYVAQTVTRFDGRKLSARRIERLGAIELSATPVKADPDAGAEAVAAFIRERGFREVIGENPGFAQLRGRLGLLHAVFGAPWPDVRFAALESGLAEWCHGELTRMAAGASATGIDWTSALRSLLPWPEAGRFDELAPERVEVPSGSTVRLRYPAPEDHGDRDADPAGAEIAAPVLAVKLQECFGWQASPVICDGRVPVLMHLLSPAGRPLAVTADLASFWQQGYPGVRAENRGRYIKHPWPEDPLTAPPARGTKRSGR</sequence>
<feature type="domain" description="Helicase ATP-binding" evidence="6">
    <location>
        <begin position="34"/>
        <end position="195"/>
    </location>
</feature>
<accession>A0ABV5X1S4</accession>
<evidence type="ECO:0000313" key="8">
    <source>
        <dbReference type="EMBL" id="MFB9775996.1"/>
    </source>
</evidence>
<dbReference type="PANTHER" id="PTHR43519:SF1">
    <property type="entry name" value="ATP-DEPENDENT RNA HELICASE HRPB"/>
    <property type="match status" value="1"/>
</dbReference>
<dbReference type="InterPro" id="IPR001650">
    <property type="entry name" value="Helicase_C-like"/>
</dbReference>
<evidence type="ECO:0000256" key="2">
    <source>
        <dbReference type="ARBA" id="ARBA00022801"/>
    </source>
</evidence>
<feature type="domain" description="Helicase C-terminal" evidence="7">
    <location>
        <begin position="227"/>
        <end position="394"/>
    </location>
</feature>
<dbReference type="PIRSF" id="PIRSF005496">
    <property type="entry name" value="ATP_hel_hrpB"/>
    <property type="match status" value="1"/>
</dbReference>
<evidence type="ECO:0000259" key="6">
    <source>
        <dbReference type="PROSITE" id="PS51192"/>
    </source>
</evidence>
<dbReference type="NCBIfam" id="TIGR01970">
    <property type="entry name" value="DEAH_box_HrpB"/>
    <property type="match status" value="1"/>
</dbReference>
<dbReference type="InterPro" id="IPR010225">
    <property type="entry name" value="HrpB"/>
</dbReference>
<keyword evidence="9" id="KW-1185">Reference proteome</keyword>
<dbReference type="Pfam" id="PF00271">
    <property type="entry name" value="Helicase_C"/>
    <property type="match status" value="1"/>
</dbReference>
<dbReference type="PROSITE" id="PS51192">
    <property type="entry name" value="HELICASE_ATP_BIND_1"/>
    <property type="match status" value="1"/>
</dbReference>
<dbReference type="InterPro" id="IPR014001">
    <property type="entry name" value="Helicase_ATP-bd"/>
</dbReference>
<dbReference type="Pfam" id="PF00270">
    <property type="entry name" value="DEAD"/>
    <property type="match status" value="1"/>
</dbReference>
<dbReference type="SMART" id="SM00487">
    <property type="entry name" value="DEXDc"/>
    <property type="match status" value="1"/>
</dbReference>
<evidence type="ECO:0000256" key="4">
    <source>
        <dbReference type="ARBA" id="ARBA00022840"/>
    </source>
</evidence>
<dbReference type="PANTHER" id="PTHR43519">
    <property type="entry name" value="ATP-DEPENDENT RNA HELICASE HRPB"/>
    <property type="match status" value="1"/>
</dbReference>
<keyword evidence="4" id="KW-0067">ATP-binding</keyword>
<dbReference type="InterPro" id="IPR007502">
    <property type="entry name" value="Helicase-assoc_dom"/>
</dbReference>
<reference evidence="8 9" key="1">
    <citation type="submission" date="2024-09" db="EMBL/GenBank/DDBJ databases">
        <authorList>
            <person name="Sun Q."/>
            <person name="Mori K."/>
        </authorList>
    </citation>
    <scope>NUCLEOTIDE SEQUENCE [LARGE SCALE GENOMIC DNA]</scope>
    <source>
        <strain evidence="8 9">JCM 11683</strain>
    </source>
</reference>
<dbReference type="CDD" id="cd18791">
    <property type="entry name" value="SF2_C_RHA"/>
    <property type="match status" value="1"/>
</dbReference>
<dbReference type="GO" id="GO:0016787">
    <property type="term" value="F:hydrolase activity"/>
    <property type="evidence" value="ECO:0007669"/>
    <property type="project" value="UniProtKB-KW"/>
</dbReference>
<dbReference type="SMART" id="SM00847">
    <property type="entry name" value="HA2"/>
    <property type="match status" value="1"/>
</dbReference>
<comment type="caution">
    <text evidence="8">The sequence shown here is derived from an EMBL/GenBank/DDBJ whole genome shotgun (WGS) entry which is preliminary data.</text>
</comment>